<dbReference type="EMBL" id="VEWK01000020">
    <property type="protein sequence ID" value="TNV08864.1"/>
    <property type="molecule type" value="Genomic_DNA"/>
</dbReference>
<protein>
    <submittedName>
        <fullName evidence="2">Uncharacterized protein</fullName>
    </submittedName>
</protein>
<accession>A0A5C5CCT3</accession>
<evidence type="ECO:0000313" key="2">
    <source>
        <dbReference type="EMBL" id="TNV08864.1"/>
    </source>
</evidence>
<name>A0A5C5CCT3_9HYPH</name>
<sequence>MRKINDLLILLNVSRLGILTLFFISPTVHKTVTQSYDTCRFALVGLSRGSKRRVHYGSQTSGSESSTARKYLGRNIGSRHLAFSLKQSDHRQAGHMARKLNLLLYEIAENPRSVLMSKEALEGLFQSEIARMNDHMENPQFAGQRTPTGFHQIDNLTADLEVGWAYRLLENSAPAVSCSKRKVARGGAFLSRRRCQRASAKTSRHLIVVNAKTQKVRASSTKCAPSCKSTACLIRSLISKRPRLNISKRMRTFCSIPMIAISSIILTSRLNQTLPGQHQLFRL</sequence>
<evidence type="ECO:0000256" key="1">
    <source>
        <dbReference type="SAM" id="Phobius"/>
    </source>
</evidence>
<dbReference type="Proteomes" id="UP000313390">
    <property type="component" value="Unassembled WGS sequence"/>
</dbReference>
<organism evidence="2 3">
    <name type="scientific">Brucella pecoris</name>
    <dbReference type="NCBI Taxonomy" id="867683"/>
    <lineage>
        <taxon>Bacteria</taxon>
        <taxon>Pseudomonadati</taxon>
        <taxon>Pseudomonadota</taxon>
        <taxon>Alphaproteobacteria</taxon>
        <taxon>Hyphomicrobiales</taxon>
        <taxon>Brucellaceae</taxon>
        <taxon>Brucella/Ochrobactrum group</taxon>
        <taxon>Brucella</taxon>
    </lineage>
</organism>
<comment type="caution">
    <text evidence="2">The sequence shown here is derived from an EMBL/GenBank/DDBJ whole genome shotgun (WGS) entry which is preliminary data.</text>
</comment>
<gene>
    <name evidence="2" type="ORF">FIB18_22865</name>
</gene>
<proteinExistence type="predicted"/>
<keyword evidence="1" id="KW-0812">Transmembrane</keyword>
<evidence type="ECO:0000313" key="3">
    <source>
        <dbReference type="Proteomes" id="UP000313390"/>
    </source>
</evidence>
<keyword evidence="1" id="KW-1133">Transmembrane helix</keyword>
<keyword evidence="1" id="KW-0472">Membrane</keyword>
<reference evidence="2 3" key="1">
    <citation type="journal article" date="2011" name="Int. J. Syst. Evol. Microbiol.">
        <title>Ochrobactrum pecoris sp. nov., isolated from farm animals.</title>
        <authorList>
            <person name="Kampfer P."/>
            <person name="Huber B."/>
            <person name="Busse H.J."/>
            <person name="Scholz H.C."/>
            <person name="Tomaso H."/>
            <person name="Hotzel H."/>
            <person name="Melzer F."/>
        </authorList>
    </citation>
    <scope>NUCLEOTIDE SEQUENCE [LARGE SCALE GENOMIC DNA]</scope>
    <source>
        <strain evidence="2 3">08RB2639</strain>
    </source>
</reference>
<dbReference type="AlphaFoldDB" id="A0A5C5CCT3"/>
<feature type="transmembrane region" description="Helical" evidence="1">
    <location>
        <begin position="7"/>
        <end position="25"/>
    </location>
</feature>